<dbReference type="GO" id="GO:0031490">
    <property type="term" value="F:chromatin DNA binding"/>
    <property type="evidence" value="ECO:0007669"/>
    <property type="project" value="TreeGrafter"/>
</dbReference>
<gene>
    <name evidence="4" type="ORF">AJ79_07977</name>
</gene>
<dbReference type="PANTHER" id="PTHR22597:SF3">
    <property type="entry name" value="CHROMATIN STRUCTURE-REMODELING COMPLEX SUBUNIT RSC7"/>
    <property type="match status" value="1"/>
</dbReference>
<evidence type="ECO:0000313" key="5">
    <source>
        <dbReference type="Proteomes" id="UP000223968"/>
    </source>
</evidence>
<dbReference type="EMBL" id="PDNB01000174">
    <property type="protein sequence ID" value="PGH01245.1"/>
    <property type="molecule type" value="Genomic_DNA"/>
</dbReference>
<dbReference type="GO" id="GO:0016586">
    <property type="term" value="C:RSC-type complex"/>
    <property type="evidence" value="ECO:0007669"/>
    <property type="project" value="TreeGrafter"/>
</dbReference>
<dbReference type="STRING" id="1447875.A0A2B7WX23"/>
<feature type="compositionally biased region" description="Polar residues" evidence="3">
    <location>
        <begin position="433"/>
        <end position="443"/>
    </location>
</feature>
<evidence type="ECO:0008006" key="6">
    <source>
        <dbReference type="Google" id="ProtNLM"/>
    </source>
</evidence>
<name>A0A2B7WX23_9EURO</name>
<feature type="compositionally biased region" description="Polar residues" evidence="3">
    <location>
        <begin position="456"/>
        <end position="467"/>
    </location>
</feature>
<evidence type="ECO:0000256" key="1">
    <source>
        <dbReference type="ARBA" id="ARBA00023015"/>
    </source>
</evidence>
<dbReference type="AlphaFoldDB" id="A0A2B7WX23"/>
<protein>
    <recommendedName>
        <fullName evidence="6">Chromatin structure-remodeling complex protein RSC7</fullName>
    </recommendedName>
</protein>
<keyword evidence="1" id="KW-0805">Transcription regulation</keyword>
<feature type="compositionally biased region" description="Low complexity" evidence="3">
    <location>
        <begin position="7"/>
        <end position="22"/>
    </location>
</feature>
<feature type="compositionally biased region" description="Basic residues" evidence="3">
    <location>
        <begin position="96"/>
        <end position="107"/>
    </location>
</feature>
<evidence type="ECO:0000256" key="2">
    <source>
        <dbReference type="ARBA" id="ARBA00023163"/>
    </source>
</evidence>
<dbReference type="Proteomes" id="UP000223968">
    <property type="component" value="Unassembled WGS sequence"/>
</dbReference>
<evidence type="ECO:0000313" key="4">
    <source>
        <dbReference type="EMBL" id="PGH01245.1"/>
    </source>
</evidence>
<accession>A0A2B7WX23</accession>
<organism evidence="4 5">
    <name type="scientific">Helicocarpus griseus UAMH5409</name>
    <dbReference type="NCBI Taxonomy" id="1447875"/>
    <lineage>
        <taxon>Eukaryota</taxon>
        <taxon>Fungi</taxon>
        <taxon>Dikarya</taxon>
        <taxon>Ascomycota</taxon>
        <taxon>Pezizomycotina</taxon>
        <taxon>Eurotiomycetes</taxon>
        <taxon>Eurotiomycetidae</taxon>
        <taxon>Onygenales</taxon>
        <taxon>Ajellomycetaceae</taxon>
        <taxon>Helicocarpus</taxon>
    </lineage>
</organism>
<feature type="region of interest" description="Disordered" evidence="3">
    <location>
        <begin position="433"/>
        <end position="467"/>
    </location>
</feature>
<keyword evidence="5" id="KW-1185">Reference proteome</keyword>
<feature type="region of interest" description="Disordered" evidence="3">
    <location>
        <begin position="1"/>
        <end position="157"/>
    </location>
</feature>
<comment type="caution">
    <text evidence="4">The sequence shown here is derived from an EMBL/GenBank/DDBJ whole genome shotgun (WGS) entry which is preliminary data.</text>
</comment>
<dbReference type="OrthoDB" id="5598844at2759"/>
<reference evidence="4 5" key="1">
    <citation type="submission" date="2017-10" db="EMBL/GenBank/DDBJ databases">
        <title>Comparative genomics in systemic dimorphic fungi from Ajellomycetaceae.</title>
        <authorList>
            <person name="Munoz J.F."/>
            <person name="Mcewen J.G."/>
            <person name="Clay O.K."/>
            <person name="Cuomo C.A."/>
        </authorList>
    </citation>
    <scope>NUCLEOTIDE SEQUENCE [LARGE SCALE GENOMIC DNA]</scope>
    <source>
        <strain evidence="4 5">UAMH5409</strain>
    </source>
</reference>
<dbReference type="Pfam" id="PF08624">
    <property type="entry name" value="CRC_subunit"/>
    <property type="match status" value="1"/>
</dbReference>
<evidence type="ECO:0000256" key="3">
    <source>
        <dbReference type="SAM" id="MobiDB-lite"/>
    </source>
</evidence>
<sequence length="575" mass="63803">MARKQQRAAAAQAAQSLRAAPQPLDEEMADASSNAPTPRDDDEDIPEEKKDETPTAEEQEAGSQSERPAEESEHPSPAPPAEPDTPIRTGRVSAIPRKRGRPGRPPKIRPPPNPDDPAAETRAEVSTPVRRRGRGRPSAGGRWGRSKGGPSHVTQVPIDKEGNMMDVINDEVDLPEDPEGETKVDKLGNLLGGREYRVRTFTIQNKGDRLYMLSTEPARCIGFRDSYLFFQKHKLLFKIIIDDDAKRDLIEREIIPHSYKGRAIGVVTARSVFREFGAKIIIGGRKVVDDYSAQAARERGDVEGELAVPEDKLPGPGETYDKNRYVAWHGASSVYHSGVPSVPLPMGKIVDPKKRKVIVTGDNWMIEHAREASRFNSSIITARRENLDGHYDIHTNTMQYPKIMQPTHVRWEAIPPPEATRADRSQLISSASTAALGHTNGTPATPADNEKEQTPNDDSAQTNGPATTIFSSVPAVFSRNFEIHDIYYETPPESSLGVPGPDGDVRDLGSNGLISISNNTPVFHTSPEILAELPRDCQITYREAAIREWEWKARWRSEKEDGLRARLELNYSWNP</sequence>
<keyword evidence="2" id="KW-0804">Transcription</keyword>
<proteinExistence type="predicted"/>
<dbReference type="PANTHER" id="PTHR22597">
    <property type="entry name" value="POLYCOMB GROUP PROTEIN"/>
    <property type="match status" value="1"/>
</dbReference>
<dbReference type="InterPro" id="IPR013933">
    <property type="entry name" value="CRC_Rsc7/Swp82"/>
</dbReference>